<comment type="caution">
    <text evidence="1">The sequence shown here is derived from an EMBL/GenBank/DDBJ whole genome shotgun (WGS) entry which is preliminary data.</text>
</comment>
<protein>
    <recommendedName>
        <fullName evidence="3">Gliding motility-associated lipoprotein GldH</fullName>
    </recommendedName>
</protein>
<sequence length="185" mass="20668">MGVLLCALTACVRDEAYLCFMPVDLSGWDKTESLDFRIDSLPESDHYAPQLLVRKAVAGNYPYQSLTLEVRQRWVLPEPPPPQQRNPSERTYLVSLPQQRSRVPRVRKNRLLLERTDTVVCRFMTPAGDLMVGGVSLSQYAFPLPPLSLPRGAEGRIAVRHLMLKEVVPGISDVGISLSASTSQH</sequence>
<proteinExistence type="predicted"/>
<dbReference type="EMBL" id="AYYC01000409">
    <property type="protein sequence ID" value="ETK05646.1"/>
    <property type="molecule type" value="Genomic_DNA"/>
</dbReference>
<dbReference type="PATRIC" id="fig|1410950.3.peg.109"/>
<name>W2CGM9_9BACT</name>
<organism evidence="1 2">
    <name type="scientific">Tannerella sp. oral taxon BU063 isolate Cell 5</name>
    <dbReference type="NCBI Taxonomy" id="1410950"/>
    <lineage>
        <taxon>Bacteria</taxon>
        <taxon>Pseudomonadati</taxon>
        <taxon>Bacteroidota</taxon>
        <taxon>Bacteroidia</taxon>
        <taxon>Bacteroidales</taxon>
        <taxon>Tannerellaceae</taxon>
        <taxon>Tannerella</taxon>
    </lineage>
</organism>
<gene>
    <name evidence="1" type="ORF">T229_02035</name>
</gene>
<evidence type="ECO:0000313" key="2">
    <source>
        <dbReference type="Proteomes" id="UP000018872"/>
    </source>
</evidence>
<dbReference type="AlphaFoldDB" id="W2CGM9"/>
<dbReference type="Proteomes" id="UP000018872">
    <property type="component" value="Unassembled WGS sequence"/>
</dbReference>
<evidence type="ECO:0000313" key="1">
    <source>
        <dbReference type="EMBL" id="ETK05646.1"/>
    </source>
</evidence>
<evidence type="ECO:0008006" key="3">
    <source>
        <dbReference type="Google" id="ProtNLM"/>
    </source>
</evidence>
<reference evidence="1 2" key="1">
    <citation type="submission" date="2013-11" db="EMBL/GenBank/DDBJ databases">
        <title>Single cell genomics of uncultured Tannerella BU063 (oral taxon 286).</title>
        <authorList>
            <person name="Beall C.J."/>
            <person name="Campbell A.G."/>
            <person name="Griffen A.L."/>
            <person name="Podar M."/>
            <person name="Leys E.J."/>
        </authorList>
    </citation>
    <scope>NUCLEOTIDE SEQUENCE [LARGE SCALE GENOMIC DNA]</scope>
    <source>
        <strain evidence="1">Cell 5</strain>
    </source>
</reference>
<accession>W2CGM9</accession>